<sequence>MISPCCGSSLQQGTKFLAMFSMMLSVAGMGISSIILFSLLVGGPKSRGEPGEGEDDPTSIGIKYFIALLTFIFNLFLAILLFIGAEQKNLRLCYVWFKVTIFLFCLDLVLLGFSIYLDLAGIEDYVVNISGIFYSLYELWVVFAFTTEIKSQKETISGCHTISTSMTV</sequence>
<evidence type="ECO:0000313" key="2">
    <source>
        <dbReference type="EMBL" id="OXA52129.1"/>
    </source>
</evidence>
<feature type="transmembrane region" description="Helical" evidence="1">
    <location>
        <begin position="95"/>
        <end position="119"/>
    </location>
</feature>
<dbReference type="AlphaFoldDB" id="A0A226E3X0"/>
<comment type="caution">
    <text evidence="2">The sequence shown here is derived from an EMBL/GenBank/DDBJ whole genome shotgun (WGS) entry which is preliminary data.</text>
</comment>
<organism evidence="2 3">
    <name type="scientific">Folsomia candida</name>
    <name type="common">Springtail</name>
    <dbReference type="NCBI Taxonomy" id="158441"/>
    <lineage>
        <taxon>Eukaryota</taxon>
        <taxon>Metazoa</taxon>
        <taxon>Ecdysozoa</taxon>
        <taxon>Arthropoda</taxon>
        <taxon>Hexapoda</taxon>
        <taxon>Collembola</taxon>
        <taxon>Entomobryomorpha</taxon>
        <taxon>Isotomoidea</taxon>
        <taxon>Isotomidae</taxon>
        <taxon>Proisotominae</taxon>
        <taxon>Folsomia</taxon>
    </lineage>
</organism>
<dbReference type="PANTHER" id="PTHR36694">
    <property type="entry name" value="PASIFLORA 1, ISOFORM A-RELATED"/>
    <property type="match status" value="1"/>
</dbReference>
<feature type="transmembrane region" description="Helical" evidence="1">
    <location>
        <begin position="16"/>
        <end position="41"/>
    </location>
</feature>
<reference evidence="2 3" key="1">
    <citation type="submission" date="2015-12" db="EMBL/GenBank/DDBJ databases">
        <title>The genome of Folsomia candida.</title>
        <authorList>
            <person name="Faddeeva A."/>
            <person name="Derks M.F."/>
            <person name="Anvar Y."/>
            <person name="Smit S."/>
            <person name="Van Straalen N."/>
            <person name="Roelofs D."/>
        </authorList>
    </citation>
    <scope>NUCLEOTIDE SEQUENCE [LARGE SCALE GENOMIC DNA]</scope>
    <source>
        <strain evidence="2 3">VU population</strain>
        <tissue evidence="2">Whole body</tissue>
    </source>
</reference>
<evidence type="ECO:0000313" key="3">
    <source>
        <dbReference type="Proteomes" id="UP000198287"/>
    </source>
</evidence>
<dbReference type="EMBL" id="LNIX01000007">
    <property type="protein sequence ID" value="OXA52129.1"/>
    <property type="molecule type" value="Genomic_DNA"/>
</dbReference>
<dbReference type="PANTHER" id="PTHR36694:SF11">
    <property type="entry name" value="LP21121P-RELATED"/>
    <property type="match status" value="1"/>
</dbReference>
<dbReference type="Proteomes" id="UP000198287">
    <property type="component" value="Unassembled WGS sequence"/>
</dbReference>
<proteinExistence type="predicted"/>
<evidence type="ECO:0000256" key="1">
    <source>
        <dbReference type="SAM" id="Phobius"/>
    </source>
</evidence>
<feature type="transmembrane region" description="Helical" evidence="1">
    <location>
        <begin position="61"/>
        <end position="83"/>
    </location>
</feature>
<protein>
    <submittedName>
        <fullName evidence="2">Uncharacterized protein</fullName>
    </submittedName>
</protein>
<keyword evidence="3" id="KW-1185">Reference proteome</keyword>
<keyword evidence="1" id="KW-0472">Membrane</keyword>
<accession>A0A226E3X0</accession>
<name>A0A226E3X0_FOLCA</name>
<gene>
    <name evidence="2" type="ORF">Fcan01_13801</name>
</gene>
<keyword evidence="1" id="KW-1133">Transmembrane helix</keyword>
<feature type="transmembrane region" description="Helical" evidence="1">
    <location>
        <begin position="125"/>
        <end position="145"/>
    </location>
</feature>
<keyword evidence="1" id="KW-0812">Transmembrane</keyword>